<evidence type="ECO:0000256" key="1">
    <source>
        <dbReference type="ARBA" id="ARBA00008721"/>
    </source>
</evidence>
<dbReference type="InterPro" id="IPR024079">
    <property type="entry name" value="MetalloPept_cat_dom_sf"/>
</dbReference>
<sequence length="1204" mass="131378">MRERALTRAWLGGRTSCGVCICVGLVLLLASGLAVCHRVPQSRDALTGGLLPRRVAWGPSASREALEVAGPCGSEPEVQARAAQVAGVAYLLFGAALPLRMAKDFTGLSSALLPLLSPEVLRLYVSRDDLCSAPHVEGLVRLSRELYGMGAMREACHYPLYTALRDTFGWARHNALLPLDWRALGSAASSAALGGKFPDGMEAAVAEALGGGEGSLRSIAESLRVACGWETSDYAPLVPRIAEVLGGLQSDLETLRELGASLEVRYGTAAAEGDGTEAAVEAAARGAAVERDPSSDGARGWRAERRVARGTWPDNYFYDMPKDFQPADPSTLPQLYIPLVIHILTFQDGPDGLETGPVGWDQSPSHVDRLIRVLNALSRPTNMTFFLQDLRYNPDTYPELLMYDSIAWQAAFNCSDERALTTKSRCEFNSSFVPSAVWDWPRSMNIFVSGISRGTGGAAGRTFSPGSFLDPGKGYVWIAWDMVSTDSSNSLLGYNSGPQILLHELFHMFGVAHSFGPNNDVFPSCQDDDYVSDTPVARNSVIFNLNFQITATTFCQDLFWNKYGGDWNATYKRLSTTLGIPPDDQNAWADTCPGFPGYDELGNYMTYTPSVCFMALGHFTLGQVQRAHRIASDINPVLYAWGQYYASHREGLPPMLEPPLEQAPDPCKTTATGKCVMSICDPGLRNALPPPYPPHPPSPPPPPPAPAHKPIPEECKFALPGCLCQSVWRDGGDYDHGSSYNRYCANPNNDPQGLWCELDPSCPDFDPSNPYMYCDPNLTLEYCGTGEPVLYGKKLTPFPPEAPPFPPAPSPRGTVPSNYLYDMPPSFQPADPSILPQLYVPLVVQVLTYQDGPNGKIGPYDWDQAPAYVDRLIRVVNAMSRPTNITFFLQELRYLPAQNPGLLLPNYTAWQAASDCKQGTGCLRWPFYLEPLVVDWPRSINVFVSGELGAISPEALGFAFGPGSARASQGFISLQWSLLSGTGHGFNSLAAYNFGPATVVHELFHHLGLRHTFGPTNGMNDSCLDDDYVSDTPTSWGGVGSRPKDSSVSDVAARFCKNLFWNKYGGDWNATYKRLSTTLGIPPDDQNAWADSCPGRPGYDELGNYMTYSPYNCPAALGHFTLGQVKLAHLMTNAGNPVLYAWGQYYASHREGLPPMLEPPLEQAPDPCKVMTMTGCACKRHWVDNGTSYSYCRRLPGGDPLYVT</sequence>
<gene>
    <name evidence="3" type="ORF">HYH03_000186</name>
</gene>
<feature type="region of interest" description="Disordered" evidence="2">
    <location>
        <begin position="688"/>
        <end position="710"/>
    </location>
</feature>
<feature type="compositionally biased region" description="Pro residues" evidence="2">
    <location>
        <begin position="688"/>
        <end position="709"/>
    </location>
</feature>
<dbReference type="SUPFAM" id="SSF55486">
    <property type="entry name" value="Metalloproteases ('zincins'), catalytic domain"/>
    <property type="match status" value="2"/>
</dbReference>
<proteinExistence type="inferred from homology"/>
<dbReference type="Gene3D" id="3.40.390.10">
    <property type="entry name" value="Collagenase (Catalytic Domain)"/>
    <property type="match status" value="2"/>
</dbReference>
<protein>
    <recommendedName>
        <fullName evidence="5">Peptidase M43 pregnancy-associated plasma-A domain-containing protein</fullName>
    </recommendedName>
</protein>
<evidence type="ECO:0008006" key="5">
    <source>
        <dbReference type="Google" id="ProtNLM"/>
    </source>
</evidence>
<dbReference type="PANTHER" id="PTHR47466">
    <property type="match status" value="1"/>
</dbReference>
<evidence type="ECO:0000313" key="4">
    <source>
        <dbReference type="Proteomes" id="UP000612055"/>
    </source>
</evidence>
<organism evidence="3 4">
    <name type="scientific">Edaphochlamys debaryana</name>
    <dbReference type="NCBI Taxonomy" id="47281"/>
    <lineage>
        <taxon>Eukaryota</taxon>
        <taxon>Viridiplantae</taxon>
        <taxon>Chlorophyta</taxon>
        <taxon>core chlorophytes</taxon>
        <taxon>Chlorophyceae</taxon>
        <taxon>CS clade</taxon>
        <taxon>Chlamydomonadales</taxon>
        <taxon>Chlamydomonadales incertae sedis</taxon>
        <taxon>Edaphochlamys</taxon>
    </lineage>
</organism>
<comment type="caution">
    <text evidence="3">The sequence shown here is derived from an EMBL/GenBank/DDBJ whole genome shotgun (WGS) entry which is preliminary data.</text>
</comment>
<dbReference type="OrthoDB" id="548607at2759"/>
<evidence type="ECO:0000313" key="3">
    <source>
        <dbReference type="EMBL" id="KAG2501684.1"/>
    </source>
</evidence>
<dbReference type="Proteomes" id="UP000612055">
    <property type="component" value="Unassembled WGS sequence"/>
</dbReference>
<evidence type="ECO:0000256" key="2">
    <source>
        <dbReference type="SAM" id="MobiDB-lite"/>
    </source>
</evidence>
<dbReference type="PANTHER" id="PTHR47466:SF1">
    <property type="entry name" value="METALLOPROTEASE MEP1 (AFU_ORTHOLOGUE AFUA_1G07730)-RELATED"/>
    <property type="match status" value="1"/>
</dbReference>
<name>A0A836C766_9CHLO</name>
<accession>A0A836C766</accession>
<comment type="similarity">
    <text evidence="1">Belongs to the peptidase M43B family.</text>
</comment>
<keyword evidence="4" id="KW-1185">Reference proteome</keyword>
<dbReference type="EMBL" id="JAEHOE010000001">
    <property type="protein sequence ID" value="KAG2501684.1"/>
    <property type="molecule type" value="Genomic_DNA"/>
</dbReference>
<reference evidence="3" key="1">
    <citation type="journal article" date="2020" name="bioRxiv">
        <title>Comparative genomics of Chlamydomonas.</title>
        <authorList>
            <person name="Craig R.J."/>
            <person name="Hasan A.R."/>
            <person name="Ness R.W."/>
            <person name="Keightley P.D."/>
        </authorList>
    </citation>
    <scope>NUCLEOTIDE SEQUENCE</scope>
    <source>
        <strain evidence="3">CCAP 11/70</strain>
    </source>
</reference>
<dbReference type="GO" id="GO:0008237">
    <property type="term" value="F:metallopeptidase activity"/>
    <property type="evidence" value="ECO:0007669"/>
    <property type="project" value="InterPro"/>
</dbReference>
<dbReference type="AlphaFoldDB" id="A0A836C766"/>